<evidence type="ECO:0000256" key="7">
    <source>
        <dbReference type="PROSITE-ProRule" id="PRU01371"/>
    </source>
</evidence>
<name>A0A3B3QM61_9TELE</name>
<protein>
    <recommendedName>
        <fullName evidence="6">Zinc finger C2HC domain-containing protein 1A</fullName>
    </recommendedName>
</protein>
<keyword evidence="4 7" id="KW-0863">Zinc-finger</keyword>
<dbReference type="GO" id="GO:0008270">
    <property type="term" value="F:zinc ion binding"/>
    <property type="evidence" value="ECO:0007669"/>
    <property type="project" value="UniProtKB-KW"/>
</dbReference>
<evidence type="ECO:0000256" key="1">
    <source>
        <dbReference type="ARBA" id="ARBA00010843"/>
    </source>
</evidence>
<accession>A0A3B3QM61</accession>
<evidence type="ECO:0000259" key="8">
    <source>
        <dbReference type="PROSITE" id="PS52027"/>
    </source>
</evidence>
<dbReference type="Proteomes" id="UP000261540">
    <property type="component" value="Unplaced"/>
</dbReference>
<evidence type="ECO:0000256" key="5">
    <source>
        <dbReference type="ARBA" id="ARBA00022833"/>
    </source>
</evidence>
<keyword evidence="10" id="KW-1185">Reference proteome</keyword>
<evidence type="ECO:0000313" key="9">
    <source>
        <dbReference type="Ensembl" id="ENSPKIP00000006506.1"/>
    </source>
</evidence>
<reference evidence="9" key="2">
    <citation type="submission" date="2025-09" db="UniProtKB">
        <authorList>
            <consortium name="Ensembl"/>
        </authorList>
    </citation>
    <scope>IDENTIFICATION</scope>
</reference>
<dbReference type="AlphaFoldDB" id="A0A3B3QM61"/>
<dbReference type="PANTHER" id="PTHR13555:SF25">
    <property type="entry name" value="ZINC FINGER C2HC DOMAIN-CONTAINING PROTEIN 1A"/>
    <property type="match status" value="1"/>
</dbReference>
<dbReference type="GeneTree" id="ENSGT00940000159419"/>
<evidence type="ECO:0000256" key="4">
    <source>
        <dbReference type="ARBA" id="ARBA00022771"/>
    </source>
</evidence>
<reference evidence="9" key="1">
    <citation type="submission" date="2025-08" db="UniProtKB">
        <authorList>
            <consortium name="Ensembl"/>
        </authorList>
    </citation>
    <scope>IDENTIFICATION</scope>
</reference>
<evidence type="ECO:0000256" key="2">
    <source>
        <dbReference type="ARBA" id="ARBA00022723"/>
    </source>
</evidence>
<dbReference type="InterPro" id="IPR026319">
    <property type="entry name" value="ZC2HC1A/B-like"/>
</dbReference>
<evidence type="ECO:0000313" key="10">
    <source>
        <dbReference type="Proteomes" id="UP000261540"/>
    </source>
</evidence>
<sequence>MCSSSHARDVPDYIQCPYCQRRFSENAADRHIKFCKEQAARMPNKGKVVAADTKAKPPARSQVCVALMISARVNSLCGSLMLSAGFWHGSEVV</sequence>
<comment type="similarity">
    <text evidence="1">Belongs to the ZC2HC1 family.</text>
</comment>
<keyword evidence="5" id="KW-0862">Zinc</keyword>
<keyword evidence="3" id="KW-0677">Repeat</keyword>
<evidence type="ECO:0000256" key="6">
    <source>
        <dbReference type="ARBA" id="ARBA00041098"/>
    </source>
</evidence>
<organism evidence="9 10">
    <name type="scientific">Paramormyrops kingsleyae</name>
    <dbReference type="NCBI Taxonomy" id="1676925"/>
    <lineage>
        <taxon>Eukaryota</taxon>
        <taxon>Metazoa</taxon>
        <taxon>Chordata</taxon>
        <taxon>Craniata</taxon>
        <taxon>Vertebrata</taxon>
        <taxon>Euteleostomi</taxon>
        <taxon>Actinopterygii</taxon>
        <taxon>Neopterygii</taxon>
        <taxon>Teleostei</taxon>
        <taxon>Osteoglossocephala</taxon>
        <taxon>Osteoglossomorpha</taxon>
        <taxon>Osteoglossiformes</taxon>
        <taxon>Mormyridae</taxon>
        <taxon>Paramormyrops</taxon>
    </lineage>
</organism>
<feature type="domain" description="C2HC/C3H-type" evidence="8">
    <location>
        <begin position="12"/>
        <end position="41"/>
    </location>
</feature>
<keyword evidence="2" id="KW-0479">Metal-binding</keyword>
<dbReference type="InterPro" id="IPR049899">
    <property type="entry name" value="Znf_C2HC_C3H"/>
</dbReference>
<dbReference type="PANTHER" id="PTHR13555">
    <property type="entry name" value="C2H2 ZINC FINGER CGI-62-RELATED"/>
    <property type="match status" value="1"/>
</dbReference>
<proteinExistence type="inferred from homology"/>
<dbReference type="Gene3D" id="3.30.160.60">
    <property type="entry name" value="Classic Zinc Finger"/>
    <property type="match status" value="1"/>
</dbReference>
<evidence type="ECO:0000256" key="3">
    <source>
        <dbReference type="ARBA" id="ARBA00022737"/>
    </source>
</evidence>
<dbReference type="Ensembl" id="ENSPKIT00000030533.1">
    <property type="protein sequence ID" value="ENSPKIP00000006506.1"/>
    <property type="gene ID" value="ENSPKIG00000022764.1"/>
</dbReference>
<dbReference type="PROSITE" id="PS52027">
    <property type="entry name" value="ZF_C2HC_C3H"/>
    <property type="match status" value="1"/>
</dbReference>